<dbReference type="EMBL" id="JH000324">
    <property type="protein sequence ID" value="EGW06779.1"/>
    <property type="molecule type" value="Genomic_DNA"/>
</dbReference>
<sequence>MSSSDTTCGFGLDLSVLFQVTIGGFVTVLVLSSQNKRERHVYITPPSVLGLTKTSRHLCFSVS</sequence>
<keyword evidence="1" id="KW-1133">Transmembrane helix</keyword>
<dbReference type="InParanoid" id="G3HF24"/>
<reference evidence="3" key="1">
    <citation type="journal article" date="2011" name="Nat. Biotechnol.">
        <title>The genomic sequence of the Chinese hamster ovary (CHO)-K1 cell line.</title>
        <authorList>
            <person name="Xu X."/>
            <person name="Nagarajan H."/>
            <person name="Lewis N.E."/>
            <person name="Pan S."/>
            <person name="Cai Z."/>
            <person name="Liu X."/>
            <person name="Chen W."/>
            <person name="Xie M."/>
            <person name="Wang W."/>
            <person name="Hammond S."/>
            <person name="Andersen M.R."/>
            <person name="Neff N."/>
            <person name="Passarelli B."/>
            <person name="Koh W."/>
            <person name="Fan H.C."/>
            <person name="Wang J."/>
            <person name="Gui Y."/>
            <person name="Lee K.H."/>
            <person name="Betenbaugh M.J."/>
            <person name="Quake S.R."/>
            <person name="Famili I."/>
            <person name="Palsson B.O."/>
            <person name="Wang J."/>
        </authorList>
    </citation>
    <scope>NUCLEOTIDE SEQUENCE [LARGE SCALE GENOMIC DNA]</scope>
    <source>
        <strain evidence="3">CHO K1 cell line</strain>
    </source>
</reference>
<keyword evidence="1" id="KW-0812">Transmembrane</keyword>
<name>G3HF24_CRIGR</name>
<dbReference type="Proteomes" id="UP000001075">
    <property type="component" value="Unassembled WGS sequence"/>
</dbReference>
<gene>
    <name evidence="2" type="ORF">I79_009177</name>
</gene>
<proteinExistence type="predicted"/>
<keyword evidence="1" id="KW-0472">Membrane</keyword>
<evidence type="ECO:0000256" key="1">
    <source>
        <dbReference type="SAM" id="Phobius"/>
    </source>
</evidence>
<protein>
    <submittedName>
        <fullName evidence="2">Uncharacterized protein</fullName>
    </submittedName>
</protein>
<dbReference type="AlphaFoldDB" id="G3HF24"/>
<dbReference type="GlyGen" id="G3HF24">
    <property type="glycosylation" value="1 site"/>
</dbReference>
<organism evidence="2 3">
    <name type="scientific">Cricetulus griseus</name>
    <name type="common">Chinese hamster</name>
    <name type="synonym">Cricetulus barabensis griseus</name>
    <dbReference type="NCBI Taxonomy" id="10029"/>
    <lineage>
        <taxon>Eukaryota</taxon>
        <taxon>Metazoa</taxon>
        <taxon>Chordata</taxon>
        <taxon>Craniata</taxon>
        <taxon>Vertebrata</taxon>
        <taxon>Euteleostomi</taxon>
        <taxon>Mammalia</taxon>
        <taxon>Eutheria</taxon>
        <taxon>Euarchontoglires</taxon>
        <taxon>Glires</taxon>
        <taxon>Rodentia</taxon>
        <taxon>Myomorpha</taxon>
        <taxon>Muroidea</taxon>
        <taxon>Cricetidae</taxon>
        <taxon>Cricetinae</taxon>
        <taxon>Cricetulus</taxon>
    </lineage>
</organism>
<accession>G3HF24</accession>
<feature type="transmembrane region" description="Helical" evidence="1">
    <location>
        <begin position="12"/>
        <end position="31"/>
    </location>
</feature>
<evidence type="ECO:0000313" key="2">
    <source>
        <dbReference type="EMBL" id="EGW06779.1"/>
    </source>
</evidence>
<evidence type="ECO:0000313" key="3">
    <source>
        <dbReference type="Proteomes" id="UP000001075"/>
    </source>
</evidence>